<proteinExistence type="predicted"/>
<organism evidence="1 2">
    <name type="scientific">Phaeomoniella chlamydospora</name>
    <name type="common">Phaeoacremonium chlamydosporum</name>
    <dbReference type="NCBI Taxonomy" id="158046"/>
    <lineage>
        <taxon>Eukaryota</taxon>
        <taxon>Fungi</taxon>
        <taxon>Dikarya</taxon>
        <taxon>Ascomycota</taxon>
        <taxon>Pezizomycotina</taxon>
        <taxon>Eurotiomycetes</taxon>
        <taxon>Chaetothyriomycetidae</taxon>
        <taxon>Phaeomoniellales</taxon>
        <taxon>Phaeomoniellaceae</taxon>
        <taxon>Phaeomoniella</taxon>
    </lineage>
</organism>
<evidence type="ECO:0000313" key="2">
    <source>
        <dbReference type="Proteomes" id="UP000053317"/>
    </source>
</evidence>
<dbReference type="Proteomes" id="UP000053317">
    <property type="component" value="Unassembled WGS sequence"/>
</dbReference>
<protein>
    <submittedName>
        <fullName evidence="1">Uncharacterized protein</fullName>
    </submittedName>
</protein>
<comment type="caution">
    <text evidence="1">The sequence shown here is derived from an EMBL/GenBank/DDBJ whole genome shotgun (WGS) entry which is preliminary data.</text>
</comment>
<accession>A0A0G2EXG1</accession>
<sequence length="69" mass="8089">METLKTSKRRKEIGRTGVAIVRNVAEKHENSTSVYMWELPSWEILHGSTRFQVFNEFYESDIVQGSRID</sequence>
<dbReference type="EMBL" id="LCWF01000025">
    <property type="protein sequence ID" value="KKY27312.1"/>
    <property type="molecule type" value="Genomic_DNA"/>
</dbReference>
<dbReference type="AlphaFoldDB" id="A0A0G2EXG1"/>
<reference evidence="1 2" key="1">
    <citation type="submission" date="2015-05" db="EMBL/GenBank/DDBJ databases">
        <title>Distinctive expansion of gene families associated with plant cell wall degradation and secondary metabolism in the genomes of grapevine trunk pathogens.</title>
        <authorList>
            <person name="Lawrence D.P."/>
            <person name="Travadon R."/>
            <person name="Rolshausen P.E."/>
            <person name="Baumgartner K."/>
        </authorList>
    </citation>
    <scope>NUCLEOTIDE SEQUENCE [LARGE SCALE GENOMIC DNA]</scope>
    <source>
        <strain evidence="1">UCRPC4</strain>
    </source>
</reference>
<keyword evidence="2" id="KW-1185">Reference proteome</keyword>
<evidence type="ECO:0000313" key="1">
    <source>
        <dbReference type="EMBL" id="KKY27312.1"/>
    </source>
</evidence>
<name>A0A0G2EXG1_PHACM</name>
<reference evidence="1 2" key="2">
    <citation type="submission" date="2015-05" db="EMBL/GenBank/DDBJ databases">
        <authorList>
            <person name="Morales-Cruz A."/>
            <person name="Amrine K.C."/>
            <person name="Cantu D."/>
        </authorList>
    </citation>
    <scope>NUCLEOTIDE SEQUENCE [LARGE SCALE GENOMIC DNA]</scope>
    <source>
        <strain evidence="1">UCRPC4</strain>
    </source>
</reference>
<gene>
    <name evidence="1" type="ORF">UCRPC4_g01112</name>
</gene>